<dbReference type="Pfam" id="PF02361">
    <property type="entry name" value="CbiQ"/>
    <property type="match status" value="1"/>
</dbReference>
<sequence>MNPLTILTLAAGAVVSVLIANDWRFSLAAWVIAAVIALVTGKPRKTFLGATAISLPAFLGFTLMYGPFGREPWWGIMTRDGMQIALSLGLRFLAATTIGLTIGCFVDLDRLMRSLQTRAPAKLVYVLGSTFRLYPMAKARVDTIRQIQATRGIDVHSWSARWGVILPLIVGLVDDAAQRARPLGRTGIGNAGRRTILRPVPDRLIDHLIRIVVVVGVVAVAIVAV</sequence>
<feature type="transmembrane region" description="Helical" evidence="5">
    <location>
        <begin position="23"/>
        <end position="40"/>
    </location>
</feature>
<dbReference type="AlphaFoldDB" id="A0A0A2DL53"/>
<feature type="transmembrane region" description="Helical" evidence="5">
    <location>
        <begin position="47"/>
        <end position="68"/>
    </location>
</feature>
<keyword evidence="4 5" id="KW-0472">Membrane</keyword>
<evidence type="ECO:0000256" key="4">
    <source>
        <dbReference type="ARBA" id="ARBA00023136"/>
    </source>
</evidence>
<organism evidence="6 7">
    <name type="scientific">Corynebacterium auriscanis</name>
    <dbReference type="NCBI Taxonomy" id="99807"/>
    <lineage>
        <taxon>Bacteria</taxon>
        <taxon>Bacillati</taxon>
        <taxon>Actinomycetota</taxon>
        <taxon>Actinomycetes</taxon>
        <taxon>Mycobacteriales</taxon>
        <taxon>Corynebacteriaceae</taxon>
        <taxon>Corynebacterium</taxon>
    </lineage>
</organism>
<keyword evidence="3 5" id="KW-1133">Transmembrane helix</keyword>
<comment type="caution">
    <text evidence="6">The sequence shown here is derived from an EMBL/GenBank/DDBJ whole genome shotgun (WGS) entry which is preliminary data.</text>
</comment>
<accession>A0A0A2DL53</accession>
<feature type="transmembrane region" description="Helical" evidence="5">
    <location>
        <begin position="88"/>
        <end position="108"/>
    </location>
</feature>
<dbReference type="CDD" id="cd16914">
    <property type="entry name" value="EcfT"/>
    <property type="match status" value="1"/>
</dbReference>
<evidence type="ECO:0000256" key="2">
    <source>
        <dbReference type="ARBA" id="ARBA00022692"/>
    </source>
</evidence>
<reference evidence="6 7" key="1">
    <citation type="submission" date="2014-10" db="EMBL/GenBank/DDBJ databases">
        <title>Whole Genome sequence of Corynebacterium auriscanis strain CIP 106629.</title>
        <authorList>
            <person name="Hassan S.S."/>
            <person name="Jamal S.B."/>
            <person name="Tiwari S."/>
            <person name="Oliveira L.D.C."/>
            <person name="Souza F."/>
            <person name="Mariano D.C."/>
            <person name="Almeida S."/>
            <person name="Dorella F."/>
            <person name="Pereira F."/>
            <person name="Carvalho A."/>
            <person name="Leal C.A."/>
            <person name="Soares S.D.C."/>
            <person name="Figueiredo H.C."/>
            <person name="Silva A."/>
            <person name="Azevedo V.A."/>
        </authorList>
    </citation>
    <scope>NUCLEOTIDE SEQUENCE [LARGE SCALE GENOMIC DNA]</scope>
    <source>
        <strain evidence="6 7">CIP 106629</strain>
    </source>
</reference>
<keyword evidence="7" id="KW-1185">Reference proteome</keyword>
<proteinExistence type="predicted"/>
<dbReference type="GO" id="GO:0005886">
    <property type="term" value="C:plasma membrane"/>
    <property type="evidence" value="ECO:0007669"/>
    <property type="project" value="UniProtKB-ARBA"/>
</dbReference>
<dbReference type="GeneID" id="300552067"/>
<evidence type="ECO:0000256" key="1">
    <source>
        <dbReference type="ARBA" id="ARBA00004141"/>
    </source>
</evidence>
<dbReference type="Proteomes" id="UP000030145">
    <property type="component" value="Unassembled WGS sequence"/>
</dbReference>
<name>A0A0A2DL53_9CORY</name>
<evidence type="ECO:0000313" key="6">
    <source>
        <dbReference type="EMBL" id="KGM18674.1"/>
    </source>
</evidence>
<dbReference type="RefSeq" id="WP_035114732.1">
    <property type="nucleotide sequence ID" value="NZ_CP047046.1"/>
</dbReference>
<evidence type="ECO:0000256" key="5">
    <source>
        <dbReference type="SAM" id="Phobius"/>
    </source>
</evidence>
<gene>
    <name evidence="6" type="ORF">MA47_06935</name>
</gene>
<keyword evidence="2 5" id="KW-0812">Transmembrane</keyword>
<evidence type="ECO:0000256" key="3">
    <source>
        <dbReference type="ARBA" id="ARBA00022989"/>
    </source>
</evidence>
<feature type="transmembrane region" description="Helical" evidence="5">
    <location>
        <begin position="204"/>
        <end position="224"/>
    </location>
</feature>
<evidence type="ECO:0000313" key="7">
    <source>
        <dbReference type="Proteomes" id="UP000030145"/>
    </source>
</evidence>
<comment type="subcellular location">
    <subcellularLocation>
        <location evidence="1">Membrane</location>
        <topology evidence="1">Multi-pass membrane protein</topology>
    </subcellularLocation>
</comment>
<protein>
    <submittedName>
        <fullName evidence="6">Cobalt ABC transporter permease</fullName>
    </submittedName>
</protein>
<dbReference type="InterPro" id="IPR003339">
    <property type="entry name" value="ABC/ECF_trnsptr_transmembrane"/>
</dbReference>
<dbReference type="EMBL" id="JRVJ01000010">
    <property type="protein sequence ID" value="KGM18674.1"/>
    <property type="molecule type" value="Genomic_DNA"/>
</dbReference>